<feature type="transmembrane region" description="Helical" evidence="1">
    <location>
        <begin position="21"/>
        <end position="39"/>
    </location>
</feature>
<accession>A0A1H4IA64</accession>
<evidence type="ECO:0000256" key="1">
    <source>
        <dbReference type="SAM" id="Phobius"/>
    </source>
</evidence>
<evidence type="ECO:0000313" key="3">
    <source>
        <dbReference type="Proteomes" id="UP000182241"/>
    </source>
</evidence>
<reference evidence="3" key="1">
    <citation type="submission" date="2016-10" db="EMBL/GenBank/DDBJ databases">
        <authorList>
            <person name="Varghese N."/>
            <person name="Submissions S."/>
        </authorList>
    </citation>
    <scope>NUCLEOTIDE SEQUENCE [LARGE SCALE GENOMIC DNA]</scope>
    <source>
        <strain evidence="3">DSM 44234</strain>
    </source>
</reference>
<feature type="transmembrane region" description="Helical" evidence="1">
    <location>
        <begin position="45"/>
        <end position="62"/>
    </location>
</feature>
<keyword evidence="1" id="KW-0472">Membrane</keyword>
<keyword evidence="3" id="KW-1185">Reference proteome</keyword>
<gene>
    <name evidence="2" type="ORF">SAMN04489793_0173</name>
</gene>
<proteinExistence type="predicted"/>
<dbReference type="AlphaFoldDB" id="A0A1H4IA64"/>
<dbReference type="Proteomes" id="UP000182241">
    <property type="component" value="Unassembled WGS sequence"/>
</dbReference>
<dbReference type="EMBL" id="FNSA01000001">
    <property type="protein sequence ID" value="SEB30959.1"/>
    <property type="molecule type" value="Genomic_DNA"/>
</dbReference>
<keyword evidence="1" id="KW-1133">Transmembrane helix</keyword>
<evidence type="ECO:0000313" key="2">
    <source>
        <dbReference type="EMBL" id="SEB30959.1"/>
    </source>
</evidence>
<organism evidence="2 3">
    <name type="scientific">Tsukamurella tyrosinosolvens</name>
    <dbReference type="NCBI Taxonomy" id="57704"/>
    <lineage>
        <taxon>Bacteria</taxon>
        <taxon>Bacillati</taxon>
        <taxon>Actinomycetota</taxon>
        <taxon>Actinomycetes</taxon>
        <taxon>Mycobacteriales</taxon>
        <taxon>Tsukamurellaceae</taxon>
        <taxon>Tsukamurella</taxon>
    </lineage>
</organism>
<dbReference type="GeneID" id="300996249"/>
<name>A0A1H4IA64_TSUTY</name>
<keyword evidence="1" id="KW-0812">Transmembrane</keyword>
<dbReference type="STRING" id="57704.SAMN04489793_0173"/>
<sequence>MTNTVKSPLARRTREIGRWGTAARTVIGAAFVGAGIIIGPSTIDLIIAVALVPAAITLAVVLRGRDSAPLRVTGAWAMATNTLVFFAFFALTPPAAATFYGLSMLLAASRGLAACEVMAASNVILNRNDQVGCPVFTPIDRIEGFHPRDCA</sequence>
<protein>
    <submittedName>
        <fullName evidence="2">Uncharacterized protein</fullName>
    </submittedName>
</protein>
<dbReference type="RefSeq" id="WP_126195754.1">
    <property type="nucleotide sequence ID" value="NZ_CBDRGN010000002.1"/>
</dbReference>
<dbReference type="OrthoDB" id="4773779at2"/>